<evidence type="ECO:0000313" key="2">
    <source>
        <dbReference type="Proteomes" id="UP000214646"/>
    </source>
</evidence>
<dbReference type="Proteomes" id="UP000214646">
    <property type="component" value="Unassembled WGS sequence"/>
</dbReference>
<sequence length="170" mass="18401">MNDVKQTMMGLLVTSLRVANGLLRAGHEPFGCFAVALRADGGCICTASTQADFVLILALLPGTVEVTGATTAEPATETECLAVEDEDDAEEAVVARLRHRAELGEVVATAVIEVEPDWDHPSGPQTTVWVKLEHRSDWTLLYTQPYTRQGGEFQAGEAATYEHEAEVFVQ</sequence>
<dbReference type="RefSeq" id="WP_088252201.1">
    <property type="nucleotide sequence ID" value="NZ_NIDE01000001.1"/>
</dbReference>
<protein>
    <submittedName>
        <fullName evidence="1">Uncharacterized protein</fullName>
    </submittedName>
</protein>
<organism evidence="1 2">
    <name type="scientific">Fimbriiglobus ruber</name>
    <dbReference type="NCBI Taxonomy" id="1908690"/>
    <lineage>
        <taxon>Bacteria</taxon>
        <taxon>Pseudomonadati</taxon>
        <taxon>Planctomycetota</taxon>
        <taxon>Planctomycetia</taxon>
        <taxon>Gemmatales</taxon>
        <taxon>Gemmataceae</taxon>
        <taxon>Fimbriiglobus</taxon>
    </lineage>
</organism>
<evidence type="ECO:0000313" key="1">
    <source>
        <dbReference type="EMBL" id="OWK47054.1"/>
    </source>
</evidence>
<gene>
    <name evidence="1" type="ORF">FRUB_00753</name>
</gene>
<comment type="caution">
    <text evidence="1">The sequence shown here is derived from an EMBL/GenBank/DDBJ whole genome shotgun (WGS) entry which is preliminary data.</text>
</comment>
<accession>A0A225E5K4</accession>
<keyword evidence="2" id="KW-1185">Reference proteome</keyword>
<dbReference type="AlphaFoldDB" id="A0A225E5K4"/>
<proteinExistence type="predicted"/>
<name>A0A225E5K4_9BACT</name>
<dbReference type="EMBL" id="NIDE01000001">
    <property type="protein sequence ID" value="OWK47054.1"/>
    <property type="molecule type" value="Genomic_DNA"/>
</dbReference>
<reference evidence="2" key="1">
    <citation type="submission" date="2017-06" db="EMBL/GenBank/DDBJ databases">
        <title>Genome analysis of Fimbriiglobus ruber SP5, the first member of the order Planctomycetales with confirmed chitinolytic capability.</title>
        <authorList>
            <person name="Ravin N.V."/>
            <person name="Rakitin A.L."/>
            <person name="Ivanova A.A."/>
            <person name="Beletsky A.V."/>
            <person name="Kulichevskaya I.S."/>
            <person name="Mardanov A.V."/>
            <person name="Dedysh S.N."/>
        </authorList>
    </citation>
    <scope>NUCLEOTIDE SEQUENCE [LARGE SCALE GENOMIC DNA]</scope>
    <source>
        <strain evidence="2">SP5</strain>
    </source>
</reference>